<dbReference type="Proteomes" id="UP001231189">
    <property type="component" value="Unassembled WGS sequence"/>
</dbReference>
<reference evidence="3" key="1">
    <citation type="submission" date="2023-07" db="EMBL/GenBank/DDBJ databases">
        <title>A chromosome-level genome assembly of Lolium multiflorum.</title>
        <authorList>
            <person name="Chen Y."/>
            <person name="Copetti D."/>
            <person name="Kolliker R."/>
            <person name="Studer B."/>
        </authorList>
    </citation>
    <scope>NUCLEOTIDE SEQUENCE</scope>
    <source>
        <strain evidence="3">02402/16</strain>
        <tissue evidence="3">Leaf</tissue>
    </source>
</reference>
<dbReference type="AlphaFoldDB" id="A0AAD8SGW4"/>
<protein>
    <submittedName>
        <fullName evidence="3">Uncharacterized protein</fullName>
    </submittedName>
</protein>
<evidence type="ECO:0000313" key="3">
    <source>
        <dbReference type="EMBL" id="KAK1651368.1"/>
    </source>
</evidence>
<organism evidence="3 4">
    <name type="scientific">Lolium multiflorum</name>
    <name type="common">Italian ryegrass</name>
    <name type="synonym">Lolium perenne subsp. multiflorum</name>
    <dbReference type="NCBI Taxonomy" id="4521"/>
    <lineage>
        <taxon>Eukaryota</taxon>
        <taxon>Viridiplantae</taxon>
        <taxon>Streptophyta</taxon>
        <taxon>Embryophyta</taxon>
        <taxon>Tracheophyta</taxon>
        <taxon>Spermatophyta</taxon>
        <taxon>Magnoliopsida</taxon>
        <taxon>Liliopsida</taxon>
        <taxon>Poales</taxon>
        <taxon>Poaceae</taxon>
        <taxon>BOP clade</taxon>
        <taxon>Pooideae</taxon>
        <taxon>Poodae</taxon>
        <taxon>Poeae</taxon>
        <taxon>Poeae Chloroplast Group 2 (Poeae type)</taxon>
        <taxon>Loliodinae</taxon>
        <taxon>Loliinae</taxon>
        <taxon>Lolium</taxon>
    </lineage>
</organism>
<accession>A0AAD8SGW4</accession>
<keyword evidence="4" id="KW-1185">Reference proteome</keyword>
<keyword evidence="1" id="KW-0175">Coiled coil</keyword>
<proteinExistence type="predicted"/>
<evidence type="ECO:0000256" key="2">
    <source>
        <dbReference type="SAM" id="MobiDB-lite"/>
    </source>
</evidence>
<feature type="coiled-coil region" evidence="1">
    <location>
        <begin position="149"/>
        <end position="201"/>
    </location>
</feature>
<evidence type="ECO:0000256" key="1">
    <source>
        <dbReference type="SAM" id="Coils"/>
    </source>
</evidence>
<dbReference type="EMBL" id="JAUUTY010000004">
    <property type="protein sequence ID" value="KAK1651368.1"/>
    <property type="molecule type" value="Genomic_DNA"/>
</dbReference>
<comment type="caution">
    <text evidence="3">The sequence shown here is derived from an EMBL/GenBank/DDBJ whole genome shotgun (WGS) entry which is preliminary data.</text>
</comment>
<name>A0AAD8SGW4_LOLMU</name>
<gene>
    <name evidence="3" type="ORF">QYE76_069173</name>
</gene>
<evidence type="ECO:0000313" key="4">
    <source>
        <dbReference type="Proteomes" id="UP001231189"/>
    </source>
</evidence>
<sequence length="225" mass="25627">MPGMAVFPGSGPLRPEGCKRGEGRQRRRVPSGTRAIISLTAPLSFLSLATALSPPPNYHITRRFPSRRPIRRTDAGRSTATGGGYVGDEDLDIGRNLLCRPHRHLVFVRDLKIIFYRKNGGNDPSFSPSYSFCSNMPFSGISDDMHIRSAKTQEEWEDLKKEVAMLKNMQRTQAQVMRAKKQEWEAEKQALEAEKRKLDYDIYDLLQVNFAIKDKLKRIRATCEE</sequence>
<feature type="region of interest" description="Disordered" evidence="2">
    <location>
        <begin position="1"/>
        <end position="29"/>
    </location>
</feature>